<dbReference type="Pfam" id="PF00589">
    <property type="entry name" value="Phage_integrase"/>
    <property type="match status" value="1"/>
</dbReference>
<evidence type="ECO:0000256" key="1">
    <source>
        <dbReference type="ARBA" id="ARBA00023172"/>
    </source>
</evidence>
<keyword evidence="1" id="KW-0233">DNA recombination</keyword>
<evidence type="ECO:0000259" key="2">
    <source>
        <dbReference type="PROSITE" id="PS51898"/>
    </source>
</evidence>
<dbReference type="EMBL" id="CP030840">
    <property type="protein sequence ID" value="AXC15310.1"/>
    <property type="molecule type" value="Genomic_DNA"/>
</dbReference>
<gene>
    <name evidence="3" type="ORF">ACPOL_6066</name>
</gene>
<dbReference type="InterPro" id="IPR013762">
    <property type="entry name" value="Integrase-like_cat_sf"/>
</dbReference>
<keyword evidence="4" id="KW-1185">Reference proteome</keyword>
<dbReference type="AlphaFoldDB" id="A0A2Z5G8M5"/>
<protein>
    <submittedName>
        <fullName evidence="3">Integrase</fullName>
    </submittedName>
</protein>
<proteinExistence type="predicted"/>
<evidence type="ECO:0000313" key="3">
    <source>
        <dbReference type="EMBL" id="AXC15310.1"/>
    </source>
</evidence>
<evidence type="ECO:0000313" key="4">
    <source>
        <dbReference type="Proteomes" id="UP000253606"/>
    </source>
</evidence>
<dbReference type="GO" id="GO:0006310">
    <property type="term" value="P:DNA recombination"/>
    <property type="evidence" value="ECO:0007669"/>
    <property type="project" value="UniProtKB-KW"/>
</dbReference>
<dbReference type="Proteomes" id="UP000253606">
    <property type="component" value="Chromosome"/>
</dbReference>
<accession>A0A2Z5G8M5</accession>
<dbReference type="GO" id="GO:0015074">
    <property type="term" value="P:DNA integration"/>
    <property type="evidence" value="ECO:0007669"/>
    <property type="project" value="InterPro"/>
</dbReference>
<feature type="domain" description="Tyr recombinase" evidence="2">
    <location>
        <begin position="15"/>
        <end position="82"/>
    </location>
</feature>
<reference evidence="3 4" key="1">
    <citation type="journal article" date="2018" name="Front. Microbiol.">
        <title>Hydrolytic Capabilities as a Key to Environmental Success: Chitinolytic and Cellulolytic Acidobacteria From Acidic Sub-arctic Soils and Boreal Peatlands.</title>
        <authorList>
            <person name="Belova S.E."/>
            <person name="Ravin N.V."/>
            <person name="Pankratov T.A."/>
            <person name="Rakitin A.L."/>
            <person name="Ivanova A.A."/>
            <person name="Beletsky A.V."/>
            <person name="Mardanov A.V."/>
            <person name="Sinninghe Damste J.S."/>
            <person name="Dedysh S.N."/>
        </authorList>
    </citation>
    <scope>NUCLEOTIDE SEQUENCE [LARGE SCALE GENOMIC DNA]</scope>
    <source>
        <strain evidence="3 4">SBC82</strain>
    </source>
</reference>
<name>A0A2Z5G8M5_9BACT</name>
<dbReference type="GO" id="GO:0003677">
    <property type="term" value="F:DNA binding"/>
    <property type="evidence" value="ECO:0007669"/>
    <property type="project" value="InterPro"/>
</dbReference>
<sequence>MNPAVKIKAPSVPAGRLRYLQPTELRALLVDCPDWLRPIAGLAAFTAMRRAEVLSLRWRDVDINGSRIPLPQTKNGDGRTCT</sequence>
<dbReference type="InterPro" id="IPR002104">
    <property type="entry name" value="Integrase_catalytic"/>
</dbReference>
<dbReference type="KEGG" id="abas:ACPOL_6066"/>
<dbReference type="InterPro" id="IPR011010">
    <property type="entry name" value="DNA_brk_join_enz"/>
</dbReference>
<dbReference type="SUPFAM" id="SSF56349">
    <property type="entry name" value="DNA breaking-rejoining enzymes"/>
    <property type="match status" value="1"/>
</dbReference>
<organism evidence="3 4">
    <name type="scientific">Acidisarcina polymorpha</name>
    <dbReference type="NCBI Taxonomy" id="2211140"/>
    <lineage>
        <taxon>Bacteria</taxon>
        <taxon>Pseudomonadati</taxon>
        <taxon>Acidobacteriota</taxon>
        <taxon>Terriglobia</taxon>
        <taxon>Terriglobales</taxon>
        <taxon>Acidobacteriaceae</taxon>
        <taxon>Acidisarcina</taxon>
    </lineage>
</organism>
<dbReference type="Gene3D" id="1.10.443.10">
    <property type="entry name" value="Intergrase catalytic core"/>
    <property type="match status" value="1"/>
</dbReference>
<dbReference type="PROSITE" id="PS51898">
    <property type="entry name" value="TYR_RECOMBINASE"/>
    <property type="match status" value="1"/>
</dbReference>